<proteinExistence type="predicted"/>
<keyword evidence="2" id="KW-0805">Transcription regulation</keyword>
<dbReference type="Pfam" id="PF00072">
    <property type="entry name" value="Response_reg"/>
    <property type="match status" value="1"/>
</dbReference>
<keyword evidence="6" id="KW-0597">Phosphoprotein</keyword>
<dbReference type="STRING" id="1888891.DSOL_0991"/>
<dbReference type="EMBL" id="MLBF01000004">
    <property type="protein sequence ID" value="OLN33264.1"/>
    <property type="molecule type" value="Genomic_DNA"/>
</dbReference>
<evidence type="ECO:0000256" key="1">
    <source>
        <dbReference type="ARBA" id="ARBA00018672"/>
    </source>
</evidence>
<feature type="modified residue" description="4-aspartylphosphate" evidence="6">
    <location>
        <position position="55"/>
    </location>
</feature>
<name>A0A1Q8R0Y3_9FIRM</name>
<evidence type="ECO:0000313" key="10">
    <source>
        <dbReference type="Proteomes" id="UP000186102"/>
    </source>
</evidence>
<evidence type="ECO:0000259" key="7">
    <source>
        <dbReference type="PROSITE" id="PS01124"/>
    </source>
</evidence>
<dbReference type="PROSITE" id="PS01124">
    <property type="entry name" value="HTH_ARAC_FAMILY_2"/>
    <property type="match status" value="1"/>
</dbReference>
<dbReference type="SMART" id="SM00448">
    <property type="entry name" value="REC"/>
    <property type="match status" value="1"/>
</dbReference>
<evidence type="ECO:0000256" key="3">
    <source>
        <dbReference type="ARBA" id="ARBA00023125"/>
    </source>
</evidence>
<organism evidence="9 10">
    <name type="scientific">Desulfosporosinus metallidurans</name>
    <dbReference type="NCBI Taxonomy" id="1888891"/>
    <lineage>
        <taxon>Bacteria</taxon>
        <taxon>Bacillati</taxon>
        <taxon>Bacillota</taxon>
        <taxon>Clostridia</taxon>
        <taxon>Eubacteriales</taxon>
        <taxon>Desulfitobacteriaceae</taxon>
        <taxon>Desulfosporosinus</taxon>
    </lineage>
</organism>
<evidence type="ECO:0000259" key="8">
    <source>
        <dbReference type="PROSITE" id="PS50110"/>
    </source>
</evidence>
<dbReference type="GO" id="GO:0000160">
    <property type="term" value="P:phosphorelay signal transduction system"/>
    <property type="evidence" value="ECO:0007669"/>
    <property type="project" value="InterPro"/>
</dbReference>
<evidence type="ECO:0000256" key="2">
    <source>
        <dbReference type="ARBA" id="ARBA00023015"/>
    </source>
</evidence>
<reference evidence="9 10" key="1">
    <citation type="submission" date="2016-09" db="EMBL/GenBank/DDBJ databases">
        <title>Complete genome of Desulfosporosinus sp. OL.</title>
        <authorList>
            <person name="Mardanov A."/>
            <person name="Beletsky A."/>
            <person name="Panova A."/>
            <person name="Karnachuk O."/>
            <person name="Ravin N."/>
        </authorList>
    </citation>
    <scope>NUCLEOTIDE SEQUENCE [LARGE SCALE GENOMIC DNA]</scope>
    <source>
        <strain evidence="9 10">OL</strain>
    </source>
</reference>
<dbReference type="OrthoDB" id="324626at2"/>
<dbReference type="PRINTS" id="PR00032">
    <property type="entry name" value="HTHARAC"/>
</dbReference>
<dbReference type="PANTHER" id="PTHR43280">
    <property type="entry name" value="ARAC-FAMILY TRANSCRIPTIONAL REGULATOR"/>
    <property type="match status" value="1"/>
</dbReference>
<keyword evidence="10" id="KW-1185">Reference proteome</keyword>
<evidence type="ECO:0000256" key="4">
    <source>
        <dbReference type="ARBA" id="ARBA00023163"/>
    </source>
</evidence>
<protein>
    <recommendedName>
        <fullName evidence="1">Stage 0 sporulation protein A homolog</fullName>
    </recommendedName>
</protein>
<dbReference type="Proteomes" id="UP000186102">
    <property type="component" value="Unassembled WGS sequence"/>
</dbReference>
<dbReference type="PROSITE" id="PS00041">
    <property type="entry name" value="HTH_ARAC_FAMILY_1"/>
    <property type="match status" value="1"/>
</dbReference>
<dbReference type="SUPFAM" id="SSF46689">
    <property type="entry name" value="Homeodomain-like"/>
    <property type="match status" value="2"/>
</dbReference>
<dbReference type="InterPro" id="IPR020449">
    <property type="entry name" value="Tscrpt_reg_AraC-type_HTH"/>
</dbReference>
<dbReference type="InterPro" id="IPR011006">
    <property type="entry name" value="CheY-like_superfamily"/>
</dbReference>
<dbReference type="InterPro" id="IPR001789">
    <property type="entry name" value="Sig_transdc_resp-reg_receiver"/>
</dbReference>
<dbReference type="SMART" id="SM00342">
    <property type="entry name" value="HTH_ARAC"/>
    <property type="match status" value="1"/>
</dbReference>
<dbReference type="Pfam" id="PF12833">
    <property type="entry name" value="HTH_18"/>
    <property type="match status" value="1"/>
</dbReference>
<dbReference type="PANTHER" id="PTHR43280:SF28">
    <property type="entry name" value="HTH-TYPE TRANSCRIPTIONAL ACTIVATOR RHAS"/>
    <property type="match status" value="1"/>
</dbReference>
<dbReference type="GO" id="GO:0003700">
    <property type="term" value="F:DNA-binding transcription factor activity"/>
    <property type="evidence" value="ECO:0007669"/>
    <property type="project" value="InterPro"/>
</dbReference>
<dbReference type="Gene3D" id="3.40.50.2300">
    <property type="match status" value="1"/>
</dbReference>
<evidence type="ECO:0000313" key="9">
    <source>
        <dbReference type="EMBL" id="OLN33264.1"/>
    </source>
</evidence>
<accession>A0A1Q8R0Y3</accession>
<feature type="domain" description="HTH araC/xylS-type" evidence="7">
    <location>
        <begin position="251"/>
        <end position="349"/>
    </location>
</feature>
<keyword evidence="4" id="KW-0804">Transcription</keyword>
<evidence type="ECO:0000256" key="6">
    <source>
        <dbReference type="PROSITE-ProRule" id="PRU00169"/>
    </source>
</evidence>
<keyword evidence="3" id="KW-0238">DNA-binding</keyword>
<feature type="domain" description="Response regulatory" evidence="8">
    <location>
        <begin position="3"/>
        <end position="120"/>
    </location>
</feature>
<dbReference type="AlphaFoldDB" id="A0A1Q8R0Y3"/>
<dbReference type="RefSeq" id="WP_075363748.1">
    <property type="nucleotide sequence ID" value="NZ_MLBF01000004.1"/>
</dbReference>
<dbReference type="InterPro" id="IPR009057">
    <property type="entry name" value="Homeodomain-like_sf"/>
</dbReference>
<dbReference type="SUPFAM" id="SSF52172">
    <property type="entry name" value="CheY-like"/>
    <property type="match status" value="1"/>
</dbReference>
<dbReference type="GO" id="GO:0043565">
    <property type="term" value="F:sequence-specific DNA binding"/>
    <property type="evidence" value="ECO:0007669"/>
    <property type="project" value="InterPro"/>
</dbReference>
<evidence type="ECO:0000256" key="5">
    <source>
        <dbReference type="ARBA" id="ARBA00024867"/>
    </source>
</evidence>
<dbReference type="InterPro" id="IPR018060">
    <property type="entry name" value="HTH_AraC"/>
</dbReference>
<dbReference type="Gene3D" id="1.10.10.60">
    <property type="entry name" value="Homeodomain-like"/>
    <property type="match status" value="2"/>
</dbReference>
<dbReference type="CDD" id="cd17536">
    <property type="entry name" value="REC_YesN-like"/>
    <property type="match status" value="1"/>
</dbReference>
<sequence length="356" mass="39831">MYNVLLVDDEELERKILCFTLQNSGLPITILGEAASGREALEKVHHTRPDLIIMDIKMPGIDGIEATRQIKALYPTTEVIILTAYGKFSYSQQAIKAQATDYLLKPIQPQQLIEAVKLALDRLTLKKFQPCPAIDLTELQEQVKTGNFKEGKRQLTLSLELLELRATSEHIPLTALLNSFALRLMVIVIQIALSAGADPAEVTSIENDLAQDLSHISSLEGVKIWGENMLEKCINLLGSNQQFNQGQALVRKAMDYIESNYANTLTLNLVATYVHLSPAYLSRIFSEKMGVGFTEYLAQVRLKKAKQRLRMSTETIDQIAAATGFNSSSYFSAIFKKHEGITPSEYRTNHHLKSVY</sequence>
<gene>
    <name evidence="9" type="ORF">DSOL_0991</name>
</gene>
<comment type="caution">
    <text evidence="9">The sequence shown here is derived from an EMBL/GenBank/DDBJ whole genome shotgun (WGS) entry which is preliminary data.</text>
</comment>
<dbReference type="PROSITE" id="PS50110">
    <property type="entry name" value="RESPONSE_REGULATORY"/>
    <property type="match status" value="1"/>
</dbReference>
<comment type="function">
    <text evidence="5">May play the central regulatory role in sporulation. It may be an element of the effector pathway responsible for the activation of sporulation genes in response to nutritional stress. Spo0A may act in concert with spo0H (a sigma factor) to control the expression of some genes that are critical to the sporulation process.</text>
</comment>
<dbReference type="InterPro" id="IPR018062">
    <property type="entry name" value="HTH_AraC-typ_CS"/>
</dbReference>